<comment type="caution">
    <text evidence="2">The sequence shown here is derived from an EMBL/GenBank/DDBJ whole genome shotgun (WGS) entry which is preliminary data.</text>
</comment>
<dbReference type="EMBL" id="LZZM01000213">
    <property type="protein sequence ID" value="OOM73588.1"/>
    <property type="molecule type" value="Genomic_DNA"/>
</dbReference>
<dbReference type="AlphaFoldDB" id="A0A1S8T7B5"/>
<dbReference type="PANTHER" id="PTHR42252">
    <property type="entry name" value="DUF5616 DOMAIN-CONTAINING PROTEIN"/>
    <property type="match status" value="1"/>
</dbReference>
<evidence type="ECO:0000259" key="1">
    <source>
        <dbReference type="Pfam" id="PF18481"/>
    </source>
</evidence>
<dbReference type="InterPro" id="IPR041652">
    <property type="entry name" value="DUF5616"/>
</dbReference>
<dbReference type="Pfam" id="PF18481">
    <property type="entry name" value="DUF5616"/>
    <property type="match status" value="1"/>
</dbReference>
<organism evidence="2 3">
    <name type="scientific">Clostridium puniceum</name>
    <dbReference type="NCBI Taxonomy" id="29367"/>
    <lineage>
        <taxon>Bacteria</taxon>
        <taxon>Bacillati</taxon>
        <taxon>Bacillota</taxon>
        <taxon>Clostridia</taxon>
        <taxon>Eubacteriales</taxon>
        <taxon>Clostridiaceae</taxon>
        <taxon>Clostridium</taxon>
    </lineage>
</organism>
<keyword evidence="3" id="KW-1185">Reference proteome</keyword>
<reference evidence="2 3" key="1">
    <citation type="submission" date="2016-05" db="EMBL/GenBank/DDBJ databases">
        <title>Microbial solvent formation.</title>
        <authorList>
            <person name="Poehlein A."/>
            <person name="Montoya Solano J.D."/>
            <person name="Flitsch S."/>
            <person name="Krabben P."/>
            <person name="Duerre P."/>
            <person name="Daniel R."/>
        </authorList>
    </citation>
    <scope>NUCLEOTIDE SEQUENCE [LARGE SCALE GENOMIC DNA]</scope>
    <source>
        <strain evidence="2 3">DSM 2619</strain>
    </source>
</reference>
<accession>A0A1S8T7B5</accession>
<sequence>MDGTFRDLAGLRGTYRLIDKTQLAIMMIGEILEKNKVRKAIFYLDAPVSNSGRLKERILELLCEFSFDVQVENINNVDAILETLNNVITSDAIILDKCKSWINLNKEIIENNMSNYSYIDFCLLSDCDKRIN</sequence>
<dbReference type="STRING" id="29367.CLPUN_44840"/>
<evidence type="ECO:0000313" key="3">
    <source>
        <dbReference type="Proteomes" id="UP000190890"/>
    </source>
</evidence>
<name>A0A1S8T7B5_9CLOT</name>
<proteinExistence type="predicted"/>
<feature type="domain" description="DUF5616" evidence="1">
    <location>
        <begin position="1"/>
        <end position="106"/>
    </location>
</feature>
<dbReference type="Proteomes" id="UP000190890">
    <property type="component" value="Unassembled WGS sequence"/>
</dbReference>
<evidence type="ECO:0000313" key="2">
    <source>
        <dbReference type="EMBL" id="OOM73588.1"/>
    </source>
</evidence>
<protein>
    <recommendedName>
        <fullName evidence="1">DUF5616 domain-containing protein</fullName>
    </recommendedName>
</protein>
<dbReference type="PANTHER" id="PTHR42252:SF1">
    <property type="entry name" value="DUF434 DOMAIN-CONTAINING PROTEIN"/>
    <property type="match status" value="1"/>
</dbReference>
<gene>
    <name evidence="2" type="ORF">CLPUN_44840</name>
</gene>